<keyword evidence="2" id="KW-1185">Reference proteome</keyword>
<name>A0A7X0F8T5_9HYPH</name>
<dbReference type="EMBL" id="JACHOU010000006">
    <property type="protein sequence ID" value="MBB6355217.1"/>
    <property type="molecule type" value="Genomic_DNA"/>
</dbReference>
<evidence type="ECO:0000313" key="2">
    <source>
        <dbReference type="Proteomes" id="UP000536262"/>
    </source>
</evidence>
<dbReference type="Pfam" id="PF02082">
    <property type="entry name" value="Rrf2"/>
    <property type="match status" value="1"/>
</dbReference>
<accession>A0A7X0F8T5</accession>
<dbReference type="SUPFAM" id="SSF46785">
    <property type="entry name" value="Winged helix' DNA-binding domain"/>
    <property type="match status" value="1"/>
</dbReference>
<dbReference type="PANTHER" id="PTHR33221">
    <property type="entry name" value="WINGED HELIX-TURN-HELIX TRANSCRIPTIONAL REGULATOR, RRF2 FAMILY"/>
    <property type="match status" value="1"/>
</dbReference>
<dbReference type="GO" id="GO:0003700">
    <property type="term" value="F:DNA-binding transcription factor activity"/>
    <property type="evidence" value="ECO:0007669"/>
    <property type="project" value="TreeGrafter"/>
</dbReference>
<dbReference type="AlphaFoldDB" id="A0A7X0F8T5"/>
<dbReference type="GO" id="GO:0005829">
    <property type="term" value="C:cytosol"/>
    <property type="evidence" value="ECO:0007669"/>
    <property type="project" value="TreeGrafter"/>
</dbReference>
<gene>
    <name evidence="1" type="ORF">GGR00_003016</name>
</gene>
<dbReference type="RefSeq" id="WP_055979693.1">
    <property type="nucleotide sequence ID" value="NZ_BAABEG010000001.1"/>
</dbReference>
<dbReference type="Gene3D" id="1.10.10.10">
    <property type="entry name" value="Winged helix-like DNA-binding domain superfamily/Winged helix DNA-binding domain"/>
    <property type="match status" value="1"/>
</dbReference>
<organism evidence="1 2">
    <name type="scientific">Aminobacter aganoensis</name>
    <dbReference type="NCBI Taxonomy" id="83264"/>
    <lineage>
        <taxon>Bacteria</taxon>
        <taxon>Pseudomonadati</taxon>
        <taxon>Pseudomonadota</taxon>
        <taxon>Alphaproteobacteria</taxon>
        <taxon>Hyphomicrobiales</taxon>
        <taxon>Phyllobacteriaceae</taxon>
        <taxon>Aminobacter</taxon>
    </lineage>
</organism>
<protein>
    <submittedName>
        <fullName evidence="1">Rrf2 family protein</fullName>
    </submittedName>
</protein>
<dbReference type="InterPro" id="IPR000944">
    <property type="entry name" value="Tscrpt_reg_Rrf2"/>
</dbReference>
<dbReference type="Proteomes" id="UP000536262">
    <property type="component" value="Unassembled WGS sequence"/>
</dbReference>
<sequence>MTQDSRLSRMLHMLIHIDLHDGRATSETIAQMLGTNPVVVRRMMAGLREQGYVEAVRGPHGGWKLARDLADITVLDVHNALGSPSLFAVGLAVDHPDCPVERSVNATLGEIFDDAETRVTSRYGNITLADLIPDIKR</sequence>
<dbReference type="PROSITE" id="PS51197">
    <property type="entry name" value="HTH_RRF2_2"/>
    <property type="match status" value="1"/>
</dbReference>
<reference evidence="1 2" key="1">
    <citation type="submission" date="2020-08" db="EMBL/GenBank/DDBJ databases">
        <title>Genomic Encyclopedia of Type Strains, Phase IV (KMG-IV): sequencing the most valuable type-strain genomes for metagenomic binning, comparative biology and taxonomic classification.</title>
        <authorList>
            <person name="Goeker M."/>
        </authorList>
    </citation>
    <scope>NUCLEOTIDE SEQUENCE [LARGE SCALE GENOMIC DNA]</scope>
    <source>
        <strain evidence="1 2">DSM 7051</strain>
    </source>
</reference>
<comment type="caution">
    <text evidence="1">The sequence shown here is derived from an EMBL/GenBank/DDBJ whole genome shotgun (WGS) entry which is preliminary data.</text>
</comment>
<dbReference type="InterPro" id="IPR036390">
    <property type="entry name" value="WH_DNA-bd_sf"/>
</dbReference>
<proteinExistence type="predicted"/>
<dbReference type="PANTHER" id="PTHR33221:SF15">
    <property type="entry name" value="HTH-TYPE TRANSCRIPTIONAL REGULATOR YWGB-RELATED"/>
    <property type="match status" value="1"/>
</dbReference>
<dbReference type="InterPro" id="IPR036388">
    <property type="entry name" value="WH-like_DNA-bd_sf"/>
</dbReference>
<evidence type="ECO:0000313" key="1">
    <source>
        <dbReference type="EMBL" id="MBB6355217.1"/>
    </source>
</evidence>